<dbReference type="PANTHER" id="PTHR43283:SF18">
    <property type="match status" value="1"/>
</dbReference>
<accession>A0AAN4W4G8</accession>
<dbReference type="AlphaFoldDB" id="A0AAN4W4G8"/>
<keyword evidence="2" id="KW-0378">Hydrolase</keyword>
<proteinExistence type="predicted"/>
<feature type="domain" description="Beta-lactamase-related" evidence="1">
    <location>
        <begin position="26"/>
        <end position="371"/>
    </location>
</feature>
<dbReference type="PANTHER" id="PTHR43283">
    <property type="entry name" value="BETA-LACTAMASE-RELATED"/>
    <property type="match status" value="1"/>
</dbReference>
<organism evidence="2 3">
    <name type="scientific">Persicobacter diffluens</name>
    <dbReference type="NCBI Taxonomy" id="981"/>
    <lineage>
        <taxon>Bacteria</taxon>
        <taxon>Pseudomonadati</taxon>
        <taxon>Bacteroidota</taxon>
        <taxon>Cytophagia</taxon>
        <taxon>Cytophagales</taxon>
        <taxon>Persicobacteraceae</taxon>
        <taxon>Persicobacter</taxon>
    </lineage>
</organism>
<evidence type="ECO:0000313" key="2">
    <source>
        <dbReference type="EMBL" id="GJM63890.1"/>
    </source>
</evidence>
<comment type="caution">
    <text evidence="2">The sequence shown here is derived from an EMBL/GenBank/DDBJ whole genome shotgun (WGS) entry which is preliminary data.</text>
</comment>
<dbReference type="Pfam" id="PF00144">
    <property type="entry name" value="Beta-lactamase"/>
    <property type="match status" value="1"/>
</dbReference>
<dbReference type="InterPro" id="IPR012338">
    <property type="entry name" value="Beta-lactam/transpept-like"/>
</dbReference>
<protein>
    <submittedName>
        <fullName evidence="2">Serine hydrolase</fullName>
    </submittedName>
</protein>
<dbReference type="Proteomes" id="UP001310022">
    <property type="component" value="Unassembled WGS sequence"/>
</dbReference>
<dbReference type="Gene3D" id="3.40.710.10">
    <property type="entry name" value="DD-peptidase/beta-lactamase superfamily"/>
    <property type="match status" value="1"/>
</dbReference>
<dbReference type="SUPFAM" id="SSF56601">
    <property type="entry name" value="beta-lactamase/transpeptidase-like"/>
    <property type="match status" value="1"/>
</dbReference>
<dbReference type="InterPro" id="IPR001466">
    <property type="entry name" value="Beta-lactam-related"/>
</dbReference>
<dbReference type="EMBL" id="BQKE01000003">
    <property type="protein sequence ID" value="GJM63890.1"/>
    <property type="molecule type" value="Genomic_DNA"/>
</dbReference>
<dbReference type="InterPro" id="IPR050789">
    <property type="entry name" value="Diverse_Enzym_Activities"/>
</dbReference>
<dbReference type="RefSeq" id="WP_338238988.1">
    <property type="nucleotide sequence ID" value="NZ_BQKE01000003.1"/>
</dbReference>
<keyword evidence="3" id="KW-1185">Reference proteome</keyword>
<dbReference type="GO" id="GO:0016787">
    <property type="term" value="F:hydrolase activity"/>
    <property type="evidence" value="ECO:0007669"/>
    <property type="project" value="UniProtKB-KW"/>
</dbReference>
<evidence type="ECO:0000313" key="3">
    <source>
        <dbReference type="Proteomes" id="UP001310022"/>
    </source>
</evidence>
<gene>
    <name evidence="2" type="ORF">PEDI_44420</name>
</gene>
<reference evidence="2 3" key="1">
    <citation type="submission" date="2021-12" db="EMBL/GenBank/DDBJ databases">
        <title>Genome sequencing of bacteria with rrn-lacking chromosome and rrn-plasmid.</title>
        <authorList>
            <person name="Anda M."/>
            <person name="Iwasaki W."/>
        </authorList>
    </citation>
    <scope>NUCLEOTIDE SEQUENCE [LARGE SCALE GENOMIC DNA]</scope>
    <source>
        <strain evidence="2 3">NBRC 15940</strain>
    </source>
</reference>
<name>A0AAN4W4G8_9BACT</name>
<sequence length="405" mass="46792">MRTPFFLIFMVFGLPVFGQDSSESRLDKYLQKKVRKMGLIGMQASFVTDTYIWQGNYGIKDYKTKVPVNTNTLFMIASCSKPVTAMGILKLQDAGKLNLDDPINHHLPFHVANPNFPDEIITIRMLLTHTSSIRDNWEILTPLYTLPEGGDSSLPLLKFLPEYLLERGEWYDREKNYGKDQAGFSFQYCNVGYALLGLIIEEVTAKPFSEFIKEEIFIPLKMEQAYWFLADIPHRNIARPHEMPNKQTDFKAPKVLNHYGYPDYPDGQIRTTTSDYSRFLQVFLNEGVVNGERFLSKAAIDDFLKVQYPEKFKYQAIAWNYNEFENWIYYLLMPRLPSHTGADPGVATAVSFDPENKIGAIIFTNSPPQGFINQKRFYQEVMKKLLKAAKRQVKKDKQAKKHAIK</sequence>
<evidence type="ECO:0000259" key="1">
    <source>
        <dbReference type="Pfam" id="PF00144"/>
    </source>
</evidence>